<dbReference type="Proteomes" id="UP001291912">
    <property type="component" value="Unassembled WGS sequence"/>
</dbReference>
<evidence type="ECO:0000313" key="2">
    <source>
        <dbReference type="EMBL" id="MDZ8161024.1"/>
    </source>
</evidence>
<keyword evidence="1" id="KW-1133">Transmembrane helix</keyword>
<gene>
    <name evidence="2" type="ORF">R2Q92_04195</name>
</gene>
<evidence type="ECO:0000256" key="1">
    <source>
        <dbReference type="SAM" id="Phobius"/>
    </source>
</evidence>
<protein>
    <submittedName>
        <fullName evidence="2">Uncharacterized protein</fullName>
    </submittedName>
</protein>
<keyword evidence="1" id="KW-0812">Transmembrane</keyword>
<dbReference type="RefSeq" id="WP_194423688.1">
    <property type="nucleotide sequence ID" value="NZ_BAAAPT010000001.1"/>
</dbReference>
<keyword evidence="1" id="KW-0472">Membrane</keyword>
<name>A0ABU5N4K1_9MICO</name>
<feature type="transmembrane region" description="Helical" evidence="1">
    <location>
        <begin position="43"/>
        <end position="66"/>
    </location>
</feature>
<accession>A0ABU5N4K1</accession>
<keyword evidence="3" id="KW-1185">Reference proteome</keyword>
<organism evidence="2 3">
    <name type="scientific">Microbacterium aquimaris</name>
    <dbReference type="NCBI Taxonomy" id="459816"/>
    <lineage>
        <taxon>Bacteria</taxon>
        <taxon>Bacillati</taxon>
        <taxon>Actinomycetota</taxon>
        <taxon>Actinomycetes</taxon>
        <taxon>Micrococcales</taxon>
        <taxon>Microbacteriaceae</taxon>
        <taxon>Microbacterium</taxon>
    </lineage>
</organism>
<evidence type="ECO:0000313" key="3">
    <source>
        <dbReference type="Proteomes" id="UP001291912"/>
    </source>
</evidence>
<comment type="caution">
    <text evidence="2">The sequence shown here is derived from an EMBL/GenBank/DDBJ whole genome shotgun (WGS) entry which is preliminary data.</text>
</comment>
<dbReference type="EMBL" id="JAWJYN010000001">
    <property type="protein sequence ID" value="MDZ8161024.1"/>
    <property type="molecule type" value="Genomic_DNA"/>
</dbReference>
<reference evidence="2 3" key="1">
    <citation type="submission" date="2023-10" db="EMBL/GenBank/DDBJ databases">
        <title>Microbacterium xanthum sp. nov., isolated from seaweed.</title>
        <authorList>
            <person name="Lee S.D."/>
        </authorList>
    </citation>
    <scope>NUCLEOTIDE SEQUENCE [LARGE SCALE GENOMIC DNA]</scope>
    <source>
        <strain evidence="2 3">KCTC 19124</strain>
    </source>
</reference>
<feature type="transmembrane region" description="Helical" evidence="1">
    <location>
        <begin position="87"/>
        <end position="109"/>
    </location>
</feature>
<feature type="transmembrane region" description="Helical" evidence="1">
    <location>
        <begin position="115"/>
        <end position="138"/>
    </location>
</feature>
<proteinExistence type="predicted"/>
<sequence length="146" mass="15931">MAYAERITWAQLIASLVGVVVYVILVAPQLGRVPVAEIAWAWPMAWTIVGAIAVSIALSVGWGILAGRRDPEEPHRSDQRDREIESFGDRVGVAFLVIGALVALVLAMFEADSFWIGNALFFGFFLSAFIGGVARLIAYRRGLPAW</sequence>
<feature type="transmembrane region" description="Helical" evidence="1">
    <location>
        <begin position="12"/>
        <end position="31"/>
    </location>
</feature>